<dbReference type="RefSeq" id="WP_186886437.1">
    <property type="nucleotide sequence ID" value="NZ_JACONZ010000001.1"/>
</dbReference>
<evidence type="ECO:0000256" key="1">
    <source>
        <dbReference type="SAM" id="Phobius"/>
    </source>
</evidence>
<sequence>MNVLSLPAGYRRIGGVDLVRDRRAMLAVNLAALLLMALLFVLGIFWVPLSLRFRSGMGALVEGILLLGAAALYMVLHELVHGVLMRRYSGARPRYGFNGLYAYAGSDAYFDKHSYRIIALAPVVLWGLVLLLLNLLLPRSWFWLVYLIQILNLSGAAGDLYVCFLLHRLPADLLVQDTGVAMSFFAAES</sequence>
<dbReference type="InterPro" id="IPR021683">
    <property type="entry name" value="DUF3267"/>
</dbReference>
<keyword evidence="1" id="KW-0472">Membrane</keyword>
<feature type="transmembrane region" description="Helical" evidence="1">
    <location>
        <begin position="59"/>
        <end position="84"/>
    </location>
</feature>
<dbReference type="AlphaFoldDB" id="A0A923I786"/>
<keyword evidence="3" id="KW-1185">Reference proteome</keyword>
<reference evidence="2" key="1">
    <citation type="submission" date="2020-08" db="EMBL/GenBank/DDBJ databases">
        <title>Genome public.</title>
        <authorList>
            <person name="Liu C."/>
            <person name="Sun Q."/>
        </authorList>
    </citation>
    <scope>NUCLEOTIDE SEQUENCE</scope>
    <source>
        <strain evidence="2">BX8</strain>
    </source>
</reference>
<name>A0A923I786_9FIRM</name>
<feature type="transmembrane region" description="Helical" evidence="1">
    <location>
        <begin position="117"/>
        <end position="137"/>
    </location>
</feature>
<evidence type="ECO:0000313" key="3">
    <source>
        <dbReference type="Proteomes" id="UP000659630"/>
    </source>
</evidence>
<comment type="caution">
    <text evidence="2">The sequence shown here is derived from an EMBL/GenBank/DDBJ whole genome shotgun (WGS) entry which is preliminary data.</text>
</comment>
<keyword evidence="1" id="KW-1133">Transmembrane helix</keyword>
<feature type="transmembrane region" description="Helical" evidence="1">
    <location>
        <begin position="143"/>
        <end position="166"/>
    </location>
</feature>
<dbReference type="Proteomes" id="UP000659630">
    <property type="component" value="Unassembled WGS sequence"/>
</dbReference>
<feature type="transmembrane region" description="Helical" evidence="1">
    <location>
        <begin position="26"/>
        <end position="47"/>
    </location>
</feature>
<organism evidence="2 3">
    <name type="scientific">Anaerofilum hominis</name>
    <dbReference type="NCBI Taxonomy" id="2763016"/>
    <lineage>
        <taxon>Bacteria</taxon>
        <taxon>Bacillati</taxon>
        <taxon>Bacillota</taxon>
        <taxon>Clostridia</taxon>
        <taxon>Eubacteriales</taxon>
        <taxon>Oscillospiraceae</taxon>
        <taxon>Anaerofilum</taxon>
    </lineage>
</organism>
<dbReference type="EMBL" id="JACONZ010000001">
    <property type="protein sequence ID" value="MBC5580061.1"/>
    <property type="molecule type" value="Genomic_DNA"/>
</dbReference>
<accession>A0A923I786</accession>
<evidence type="ECO:0000313" key="2">
    <source>
        <dbReference type="EMBL" id="MBC5580061.1"/>
    </source>
</evidence>
<gene>
    <name evidence="2" type="ORF">H8S23_00905</name>
</gene>
<proteinExistence type="predicted"/>
<protein>
    <submittedName>
        <fullName evidence="2">DUF3267 domain-containing protein</fullName>
    </submittedName>
</protein>
<keyword evidence="1" id="KW-0812">Transmembrane</keyword>
<dbReference type="Pfam" id="PF11667">
    <property type="entry name" value="DUF3267"/>
    <property type="match status" value="1"/>
</dbReference>